<gene>
    <name evidence="1" type="ORF">Hsw_3683</name>
</gene>
<dbReference type="STRING" id="1227739.Hsw_3683"/>
<dbReference type="PATRIC" id="fig|1227739.3.peg.3839"/>
<name>W8F2V8_9BACT</name>
<sequence length="38" mass="4388">MPAGKFIADFNPHRWPAFRAASFDLRFSQTQHEKTAPL</sequence>
<evidence type="ECO:0000313" key="1">
    <source>
        <dbReference type="EMBL" id="AHJ99278.1"/>
    </source>
</evidence>
<evidence type="ECO:0000313" key="2">
    <source>
        <dbReference type="Proteomes" id="UP000019423"/>
    </source>
</evidence>
<reference evidence="1 2" key="1">
    <citation type="submission" date="2014-01" db="EMBL/GenBank/DDBJ databases">
        <title>Complete genome sequence of ionizing-radiation resistance bacterium Hymenobacter swuensis DY53.</title>
        <authorList>
            <person name="Jung J.-H."/>
            <person name="Jeong S.-W."/>
            <person name="Joe M.-H."/>
            <person name="Cho y.-j."/>
            <person name="Kim M.-K."/>
            <person name="Lim S.-Y."/>
        </authorList>
    </citation>
    <scope>NUCLEOTIDE SEQUENCE [LARGE SCALE GENOMIC DNA]</scope>
    <source>
        <strain evidence="1 2">DY53</strain>
    </source>
</reference>
<dbReference type="Proteomes" id="UP000019423">
    <property type="component" value="Chromosome"/>
</dbReference>
<protein>
    <submittedName>
        <fullName evidence="1">Uncharacterized protein</fullName>
    </submittedName>
</protein>
<dbReference type="HOGENOM" id="CLU_3328798_0_0_10"/>
<dbReference type="KEGG" id="hsw:Hsw_3683"/>
<proteinExistence type="predicted"/>
<dbReference type="EMBL" id="CP007145">
    <property type="protein sequence ID" value="AHJ99278.1"/>
    <property type="molecule type" value="Genomic_DNA"/>
</dbReference>
<organism evidence="1 2">
    <name type="scientific">Hymenobacter swuensis DY53</name>
    <dbReference type="NCBI Taxonomy" id="1227739"/>
    <lineage>
        <taxon>Bacteria</taxon>
        <taxon>Pseudomonadati</taxon>
        <taxon>Bacteroidota</taxon>
        <taxon>Cytophagia</taxon>
        <taxon>Cytophagales</taxon>
        <taxon>Hymenobacteraceae</taxon>
        <taxon>Hymenobacter</taxon>
    </lineage>
</organism>
<accession>W8F2V8</accession>
<keyword evidence="2" id="KW-1185">Reference proteome</keyword>
<dbReference type="AlphaFoldDB" id="W8F2V8"/>